<dbReference type="EMBL" id="CM047591">
    <property type="protein sequence ID" value="KAI9919023.1"/>
    <property type="molecule type" value="Genomic_DNA"/>
</dbReference>
<keyword evidence="2" id="KW-1185">Reference proteome</keyword>
<proteinExistence type="predicted"/>
<accession>A0ACC0WM95</accession>
<organism evidence="1 2">
    <name type="scientific">Peronosclerospora sorghi</name>
    <dbReference type="NCBI Taxonomy" id="230839"/>
    <lineage>
        <taxon>Eukaryota</taxon>
        <taxon>Sar</taxon>
        <taxon>Stramenopiles</taxon>
        <taxon>Oomycota</taxon>
        <taxon>Peronosporomycetes</taxon>
        <taxon>Peronosporales</taxon>
        <taxon>Peronosporaceae</taxon>
        <taxon>Peronosclerospora</taxon>
    </lineage>
</organism>
<dbReference type="Proteomes" id="UP001163321">
    <property type="component" value="Chromosome 12"/>
</dbReference>
<gene>
    <name evidence="1" type="ORF">PsorP6_012203</name>
</gene>
<name>A0ACC0WM95_9STRA</name>
<comment type="caution">
    <text evidence="1">The sequence shown here is derived from an EMBL/GenBank/DDBJ whole genome shotgun (WGS) entry which is preliminary data.</text>
</comment>
<reference evidence="1 2" key="1">
    <citation type="journal article" date="2022" name="bioRxiv">
        <title>The genome of the oomycete Peronosclerospora sorghi, a cosmopolitan pathogen of maize and sorghum, is inflated with dispersed pseudogenes.</title>
        <authorList>
            <person name="Fletcher K."/>
            <person name="Martin F."/>
            <person name="Isakeit T."/>
            <person name="Cavanaugh K."/>
            <person name="Magill C."/>
            <person name="Michelmore R."/>
        </authorList>
    </citation>
    <scope>NUCLEOTIDE SEQUENCE [LARGE SCALE GENOMIC DNA]</scope>
    <source>
        <strain evidence="1">P6</strain>
    </source>
</reference>
<sequence length="161" mass="18202">MGLHLFTLLVVLNRSLAMLPGGLRGLMRLRTIGKQLPECRYQTASFLANRKFHIRQLRVLVVIFFIDITVMDRLSDYLFIYLQDLLIHVAVGDTECLACLVRLVLVAGPGISGAQGNQFVGSDSRRSGRLFVGCPNDQRCLKKWSQPPSFQQICRVLQRVQ</sequence>
<protein>
    <submittedName>
        <fullName evidence="1">Uncharacterized protein</fullName>
    </submittedName>
</protein>
<evidence type="ECO:0000313" key="1">
    <source>
        <dbReference type="EMBL" id="KAI9919023.1"/>
    </source>
</evidence>
<evidence type="ECO:0000313" key="2">
    <source>
        <dbReference type="Proteomes" id="UP001163321"/>
    </source>
</evidence>